<dbReference type="PANTHER" id="PTHR43584">
    <property type="entry name" value="NUCLEOTIDYL TRANSFERASE"/>
    <property type="match status" value="1"/>
</dbReference>
<gene>
    <name evidence="5" type="ORF">MNBD_ALPHA03-1131</name>
</gene>
<evidence type="ECO:0000259" key="3">
    <source>
        <dbReference type="Pfam" id="PF00483"/>
    </source>
</evidence>
<keyword evidence="1 5" id="KW-0808">Transferase</keyword>
<feature type="domain" description="Aminoglycoside phosphotransferase" evidence="4">
    <location>
        <begin position="23"/>
        <end position="257"/>
    </location>
</feature>
<name>A0A3B1ATJ6_9ZZZZ</name>
<dbReference type="SUPFAM" id="SSF53448">
    <property type="entry name" value="Nucleotide-diphospho-sugar transferases"/>
    <property type="match status" value="1"/>
</dbReference>
<dbReference type="Pfam" id="PF01636">
    <property type="entry name" value="APH"/>
    <property type="match status" value="1"/>
</dbReference>
<proteinExistence type="predicted"/>
<evidence type="ECO:0000313" key="5">
    <source>
        <dbReference type="EMBL" id="VAX05041.1"/>
    </source>
</evidence>
<organism evidence="5">
    <name type="scientific">hydrothermal vent metagenome</name>
    <dbReference type="NCBI Taxonomy" id="652676"/>
    <lineage>
        <taxon>unclassified sequences</taxon>
        <taxon>metagenomes</taxon>
        <taxon>ecological metagenomes</taxon>
    </lineage>
</organism>
<dbReference type="CDD" id="cd06422">
    <property type="entry name" value="NTP_transferase_like_1"/>
    <property type="match status" value="1"/>
</dbReference>
<dbReference type="GO" id="GO:0016779">
    <property type="term" value="F:nucleotidyltransferase activity"/>
    <property type="evidence" value="ECO:0007669"/>
    <property type="project" value="UniProtKB-KW"/>
</dbReference>
<evidence type="ECO:0000256" key="1">
    <source>
        <dbReference type="ARBA" id="ARBA00022679"/>
    </source>
</evidence>
<sequence length="587" mass="66134">MTDRTRRALEFLTDHGWGAALRRPLADDASFRRYERITLGKSRAVLMDAPPEFEDVRPFIAVARYLKEQGLCAPEILASHIKDGFLLLEDMGDDLFVKILGEDPAQEKALYELAVNGLIKLHESSAPEILPAGDEIHHSLAHYDMDLLLEELGLFTDWYMPALTGKPLPPQDRETLADLWRDILLPVTKDLDCLVLRDYHAENLMLRAGHVGLAQLGLLDFQDAVIGHKAYDLVSLLQDARRDVSGELEQEMLNKYIRDTGQNMPDFSRDYAILGAQRNAKIIGIFTRLYLRDGKADYLDKIPAVWQLLERDLQHPALAPIRRWLKGHISGKTRVQAFLPKSFMPQKAMILAAGLGQRMRPLSAHRPKPLITVAGKELISWTLDGLCAAGVRDVVINMHYLADQMIDFVDKYYDHRLTLTLSDERDQLLDSGGGVKKALRYLGDDPFFILNSDMIWQEAAVGVQGQMLPGMQAFWEAEDMDILMLLVPRDKAFGYDAAGDYHRDTKGRLTARGGAPQADYVYGGIMIIKPACFKNSPDGPFSLRQQFDQVEKSGRLFGMIHDGPWYHVGTPQARDDVEDIVIKCQDG</sequence>
<dbReference type="EMBL" id="UOFW01000119">
    <property type="protein sequence ID" value="VAX05041.1"/>
    <property type="molecule type" value="Genomic_DNA"/>
</dbReference>
<dbReference type="Gene3D" id="3.30.200.20">
    <property type="entry name" value="Phosphorylase Kinase, domain 1"/>
    <property type="match status" value="1"/>
</dbReference>
<dbReference type="InterPro" id="IPR011009">
    <property type="entry name" value="Kinase-like_dom_sf"/>
</dbReference>
<evidence type="ECO:0000256" key="2">
    <source>
        <dbReference type="ARBA" id="ARBA00022695"/>
    </source>
</evidence>
<dbReference type="InterPro" id="IPR005835">
    <property type="entry name" value="NTP_transferase_dom"/>
</dbReference>
<dbReference type="Gene3D" id="3.90.550.10">
    <property type="entry name" value="Spore Coat Polysaccharide Biosynthesis Protein SpsA, Chain A"/>
    <property type="match status" value="1"/>
</dbReference>
<dbReference type="SUPFAM" id="SSF56112">
    <property type="entry name" value="Protein kinase-like (PK-like)"/>
    <property type="match status" value="1"/>
</dbReference>
<dbReference type="AlphaFoldDB" id="A0A3B1ATJ6"/>
<dbReference type="PANTHER" id="PTHR43584:SF8">
    <property type="entry name" value="N-ACETYLMURAMATE ALPHA-1-PHOSPHATE URIDYLYLTRANSFERASE"/>
    <property type="match status" value="1"/>
</dbReference>
<dbReference type="InterPro" id="IPR002575">
    <property type="entry name" value="Aminoglycoside_PTrfase"/>
</dbReference>
<accession>A0A3B1ATJ6</accession>
<dbReference type="InterPro" id="IPR029044">
    <property type="entry name" value="Nucleotide-diphossugar_trans"/>
</dbReference>
<dbReference type="InterPro" id="IPR050065">
    <property type="entry name" value="GlmU-like"/>
</dbReference>
<reference evidence="5" key="1">
    <citation type="submission" date="2018-06" db="EMBL/GenBank/DDBJ databases">
        <authorList>
            <person name="Zhirakovskaya E."/>
        </authorList>
    </citation>
    <scope>NUCLEOTIDE SEQUENCE</scope>
</reference>
<dbReference type="Pfam" id="PF00483">
    <property type="entry name" value="NTP_transferase"/>
    <property type="match status" value="1"/>
</dbReference>
<keyword evidence="2" id="KW-0548">Nucleotidyltransferase</keyword>
<feature type="domain" description="Nucleotidyl transferase" evidence="3">
    <location>
        <begin position="347"/>
        <end position="458"/>
    </location>
</feature>
<dbReference type="Gene3D" id="3.90.1200.10">
    <property type="match status" value="1"/>
</dbReference>
<protein>
    <submittedName>
        <fullName evidence="5">Phosphotransferase involved in threonylcarbamoyladenosine t(6)A37 formation in tRNA</fullName>
    </submittedName>
</protein>
<evidence type="ECO:0000259" key="4">
    <source>
        <dbReference type="Pfam" id="PF01636"/>
    </source>
</evidence>